<accession>A0A832VX50</accession>
<name>A0A832VX50_9EURY</name>
<dbReference type="AlphaFoldDB" id="A0A832VX50"/>
<comment type="similarity">
    <text evidence="6">Belongs to the ABC-4 integral membrane protein family.</text>
</comment>
<feature type="domain" description="MacB-like periplasmic core" evidence="9">
    <location>
        <begin position="13"/>
        <end position="227"/>
    </location>
</feature>
<dbReference type="Proteomes" id="UP000600363">
    <property type="component" value="Unassembled WGS sequence"/>
</dbReference>
<evidence type="ECO:0000259" key="8">
    <source>
        <dbReference type="Pfam" id="PF02687"/>
    </source>
</evidence>
<dbReference type="InterPro" id="IPR025857">
    <property type="entry name" value="MacB_PCD"/>
</dbReference>
<evidence type="ECO:0000259" key="9">
    <source>
        <dbReference type="Pfam" id="PF12704"/>
    </source>
</evidence>
<feature type="domain" description="ABC3 transporter permease C-terminal" evidence="8">
    <location>
        <begin position="274"/>
        <end position="386"/>
    </location>
</feature>
<dbReference type="GO" id="GO:0005886">
    <property type="term" value="C:plasma membrane"/>
    <property type="evidence" value="ECO:0007669"/>
    <property type="project" value="UniProtKB-SubCell"/>
</dbReference>
<feature type="transmembrane region" description="Helical" evidence="7">
    <location>
        <begin position="267"/>
        <end position="291"/>
    </location>
</feature>
<evidence type="ECO:0000313" key="11">
    <source>
        <dbReference type="Proteomes" id="UP000600363"/>
    </source>
</evidence>
<evidence type="ECO:0000313" key="10">
    <source>
        <dbReference type="EMBL" id="HIH69423.1"/>
    </source>
</evidence>
<evidence type="ECO:0000256" key="3">
    <source>
        <dbReference type="ARBA" id="ARBA00022692"/>
    </source>
</evidence>
<evidence type="ECO:0000256" key="4">
    <source>
        <dbReference type="ARBA" id="ARBA00022989"/>
    </source>
</evidence>
<keyword evidence="5 7" id="KW-0472">Membrane</keyword>
<feature type="transmembrane region" description="Helical" evidence="7">
    <location>
        <begin position="312"/>
        <end position="336"/>
    </location>
</feature>
<organism evidence="10 11">
    <name type="scientific">Methermicoccus shengliensis</name>
    <dbReference type="NCBI Taxonomy" id="660064"/>
    <lineage>
        <taxon>Archaea</taxon>
        <taxon>Methanobacteriati</taxon>
        <taxon>Methanobacteriota</taxon>
        <taxon>Stenosarchaea group</taxon>
        <taxon>Methanomicrobia</taxon>
        <taxon>Methanosarcinales</taxon>
        <taxon>Methermicoccaceae</taxon>
        <taxon>Methermicoccus</taxon>
    </lineage>
</organism>
<feature type="transmembrane region" description="Helical" evidence="7">
    <location>
        <begin position="356"/>
        <end position="376"/>
    </location>
</feature>
<evidence type="ECO:0000256" key="7">
    <source>
        <dbReference type="SAM" id="Phobius"/>
    </source>
</evidence>
<dbReference type="InterPro" id="IPR003838">
    <property type="entry name" value="ABC3_permease_C"/>
</dbReference>
<evidence type="ECO:0000256" key="6">
    <source>
        <dbReference type="ARBA" id="ARBA00038076"/>
    </source>
</evidence>
<keyword evidence="3 7" id="KW-0812">Transmembrane</keyword>
<sequence length="393" mass="42284">MAVQAIASSKLRSGLTMLGIMIGIAAVIANASIGAGFAAYFNEQIGLIGSNFIFVSSQEPNLFGDREVDVVKGIPGVVGATPLKTRVASVTYAHQTKRIEVYGVKGDYAQVANFKVLEGNFLKDTDSNAAFLGYEVANEVFSRKLSTRNPIEITLTRRDGQKATQRFVVKGIADKLPAELGGMNPNRIVFIPIETMNSMLNEDDYDIIFASASSLEGLEDVSDEVDRRVGRSVGLSSREIEDEDVKPYSIFTQLDILEIFNQISGTIGGLLTAVALISLLVGSIGIMNIMLVSVTERTREIGVMKAVGATRFDVVVTFLTESAMLALVGGVFGVVLGQAGSYFAQSILHIPHVFVYEWYAIGLGVSLLVGMMAGVYPAIKAARMSPVEALRYE</sequence>
<evidence type="ECO:0000256" key="2">
    <source>
        <dbReference type="ARBA" id="ARBA00022475"/>
    </source>
</evidence>
<dbReference type="InterPro" id="IPR050250">
    <property type="entry name" value="Macrolide_Exporter_MacB"/>
</dbReference>
<dbReference type="Pfam" id="PF12704">
    <property type="entry name" value="MacB_PCD"/>
    <property type="match status" value="1"/>
</dbReference>
<evidence type="ECO:0000256" key="1">
    <source>
        <dbReference type="ARBA" id="ARBA00004651"/>
    </source>
</evidence>
<gene>
    <name evidence="10" type="ORF">HA299_02200</name>
</gene>
<comment type="caution">
    <text evidence="10">The sequence shown here is derived from an EMBL/GenBank/DDBJ whole genome shotgun (WGS) entry which is preliminary data.</text>
</comment>
<dbReference type="EMBL" id="DUIH01000009">
    <property type="protein sequence ID" value="HIH69423.1"/>
    <property type="molecule type" value="Genomic_DNA"/>
</dbReference>
<dbReference type="PANTHER" id="PTHR30572:SF4">
    <property type="entry name" value="ABC TRANSPORTER PERMEASE YTRF"/>
    <property type="match status" value="1"/>
</dbReference>
<dbReference type="GO" id="GO:0022857">
    <property type="term" value="F:transmembrane transporter activity"/>
    <property type="evidence" value="ECO:0007669"/>
    <property type="project" value="TreeGrafter"/>
</dbReference>
<keyword evidence="4 7" id="KW-1133">Transmembrane helix</keyword>
<comment type="subcellular location">
    <subcellularLocation>
        <location evidence="1">Cell membrane</location>
        <topology evidence="1">Multi-pass membrane protein</topology>
    </subcellularLocation>
</comment>
<evidence type="ECO:0000256" key="5">
    <source>
        <dbReference type="ARBA" id="ARBA00023136"/>
    </source>
</evidence>
<protein>
    <submittedName>
        <fullName evidence="10">ABC transporter permease</fullName>
    </submittedName>
</protein>
<keyword evidence="2" id="KW-1003">Cell membrane</keyword>
<dbReference type="Pfam" id="PF02687">
    <property type="entry name" value="FtsX"/>
    <property type="match status" value="1"/>
</dbReference>
<feature type="transmembrane region" description="Helical" evidence="7">
    <location>
        <begin position="18"/>
        <end position="41"/>
    </location>
</feature>
<proteinExistence type="inferred from homology"/>
<reference evidence="10" key="1">
    <citation type="journal article" date="2020" name="bioRxiv">
        <title>A rank-normalized archaeal taxonomy based on genome phylogeny resolves widespread incomplete and uneven classifications.</title>
        <authorList>
            <person name="Rinke C."/>
            <person name="Chuvochina M."/>
            <person name="Mussig A.J."/>
            <person name="Chaumeil P.-A."/>
            <person name="Waite D.W."/>
            <person name="Whitman W.B."/>
            <person name="Parks D.H."/>
            <person name="Hugenholtz P."/>
        </authorList>
    </citation>
    <scope>NUCLEOTIDE SEQUENCE</scope>
    <source>
        <strain evidence="10">UBA12518</strain>
    </source>
</reference>
<dbReference type="PANTHER" id="PTHR30572">
    <property type="entry name" value="MEMBRANE COMPONENT OF TRANSPORTER-RELATED"/>
    <property type="match status" value="1"/>
</dbReference>